<accession>E7GEZ7</accession>
<dbReference type="RefSeq" id="WP_008790422.1">
    <property type="nucleotide sequence ID" value="NZ_AKCB01000001.1"/>
</dbReference>
<keyword evidence="4 8" id="KW-0812">Transmembrane</keyword>
<proteinExistence type="predicted"/>
<evidence type="ECO:0000313" key="11">
    <source>
        <dbReference type="Proteomes" id="UP000003157"/>
    </source>
</evidence>
<evidence type="ECO:0000259" key="9">
    <source>
        <dbReference type="PROSITE" id="PS51779"/>
    </source>
</evidence>
<evidence type="ECO:0000256" key="1">
    <source>
        <dbReference type="ARBA" id="ARBA00004370"/>
    </source>
</evidence>
<evidence type="ECO:0000256" key="2">
    <source>
        <dbReference type="ARBA" id="ARBA00022475"/>
    </source>
</evidence>
<dbReference type="InterPro" id="IPR034746">
    <property type="entry name" value="POTRA"/>
</dbReference>
<dbReference type="EMBL" id="ADKX01000048">
    <property type="protein sequence ID" value="EFW03276.1"/>
    <property type="molecule type" value="Genomic_DNA"/>
</dbReference>
<dbReference type="HOGENOM" id="CLU_046278_2_1_9"/>
<dbReference type="GeneID" id="78228570"/>
<comment type="subcellular location">
    <subcellularLocation>
        <location evidence="1">Membrane</location>
    </subcellularLocation>
</comment>
<feature type="transmembrane region" description="Helical" evidence="8">
    <location>
        <begin position="33"/>
        <end position="51"/>
    </location>
</feature>
<dbReference type="STRING" id="100884.GCA_000269565_00673"/>
<sequence>MAHHDEYYYNEHDESQVEKILKTKKKKKIKRRVKILLFLMIFIMIGAYFMSDYSRVQSITIVGNDEVKSEDILEKISVSKKSIYLLVNTGKIEDEVKSIPLVKKTSVTKDLFGHIRIEIEEADKVAYCVIGKITYVIDELGNISETTDSKMIESLQSSPQLIGFKDVKFLEKFAKQYIRIPELIKNQTSDIIYSPKSADESRMKFLMVNGKILYLRVETMADQLSRFDYEAFMTAYSDRCEFSFEGDNVYMEKCK</sequence>
<name>E7GEZ7_9FIRM</name>
<feature type="domain" description="POTRA" evidence="9">
    <location>
        <begin position="54"/>
        <end position="122"/>
    </location>
</feature>
<dbReference type="InterPro" id="IPR013685">
    <property type="entry name" value="POTRA_FtsQ_type"/>
</dbReference>
<dbReference type="GO" id="GO:0005886">
    <property type="term" value="C:plasma membrane"/>
    <property type="evidence" value="ECO:0007669"/>
    <property type="project" value="TreeGrafter"/>
</dbReference>
<dbReference type="GO" id="GO:0051301">
    <property type="term" value="P:cell division"/>
    <property type="evidence" value="ECO:0007669"/>
    <property type="project" value="UniProtKB-KW"/>
</dbReference>
<dbReference type="InterPro" id="IPR050487">
    <property type="entry name" value="FtsQ_DivIB"/>
</dbReference>
<keyword evidence="5 8" id="KW-1133">Transmembrane helix</keyword>
<gene>
    <name evidence="10" type="ORF">HMPREF9488_03340</name>
</gene>
<dbReference type="OrthoDB" id="1654351at2"/>
<dbReference type="Gene3D" id="3.40.50.10960">
    <property type="match status" value="1"/>
</dbReference>
<dbReference type="Proteomes" id="UP000003157">
    <property type="component" value="Unassembled WGS sequence"/>
</dbReference>
<reference evidence="10 11" key="1">
    <citation type="submission" date="2010-12" db="EMBL/GenBank/DDBJ databases">
        <title>The Genome Sequence of Coprobacillus sp. strain 29_1.</title>
        <authorList>
            <consortium name="The Broad Institute Genome Sequencing Platform"/>
            <person name="Earl A."/>
            <person name="Ward D."/>
            <person name="Feldgarden M."/>
            <person name="Gevers D."/>
            <person name="Daigneault M."/>
            <person name="Sibley C.D."/>
            <person name="White A."/>
            <person name="Strauss J."/>
            <person name="Allen-Vercoe E."/>
            <person name="Young S.K."/>
            <person name="Zeng Q."/>
            <person name="Gargeya S."/>
            <person name="Fitzgerald M."/>
            <person name="Haas B."/>
            <person name="Abouelleil A."/>
            <person name="Alvarado L."/>
            <person name="Arachchi H.M."/>
            <person name="Berlin A."/>
            <person name="Brown A."/>
            <person name="Chapman S.B."/>
            <person name="Chen Z."/>
            <person name="Dunbar C."/>
            <person name="Freedman E."/>
            <person name="Gearin G."/>
            <person name="Gellesch M."/>
            <person name="Goldberg J."/>
            <person name="Griggs A."/>
            <person name="Gujja S."/>
            <person name="Heilman E."/>
            <person name="Heiman D."/>
            <person name="Howarth C."/>
            <person name="Larson L."/>
            <person name="Lui A."/>
            <person name="MacDonald P.J.P."/>
            <person name="Mehta T."/>
            <person name="Montmayeur A."/>
            <person name="Murphy C."/>
            <person name="Neiman D."/>
            <person name="Pearson M."/>
            <person name="Priest M."/>
            <person name="Roberts A."/>
            <person name="Saif S."/>
            <person name="Shea T."/>
            <person name="Shenoy N."/>
            <person name="Sisk P."/>
            <person name="Stolte C."/>
            <person name="Sykes S."/>
            <person name="White J."/>
            <person name="Yandava C."/>
            <person name="Nusbaum C."/>
            <person name="Birren B."/>
        </authorList>
    </citation>
    <scope>NUCLEOTIDE SEQUENCE [LARGE SCALE GENOMIC DNA]</scope>
    <source>
        <strain evidence="10 11">29_1</strain>
    </source>
</reference>
<evidence type="ECO:0000313" key="10">
    <source>
        <dbReference type="EMBL" id="EFW03276.1"/>
    </source>
</evidence>
<evidence type="ECO:0000256" key="6">
    <source>
        <dbReference type="ARBA" id="ARBA00023136"/>
    </source>
</evidence>
<keyword evidence="6 8" id="KW-0472">Membrane</keyword>
<keyword evidence="11" id="KW-1185">Reference proteome</keyword>
<dbReference type="eggNOG" id="COG1589">
    <property type="taxonomic scope" value="Bacteria"/>
</dbReference>
<evidence type="ECO:0000256" key="7">
    <source>
        <dbReference type="ARBA" id="ARBA00023306"/>
    </source>
</evidence>
<dbReference type="PROSITE" id="PS51779">
    <property type="entry name" value="POTRA"/>
    <property type="match status" value="1"/>
</dbReference>
<evidence type="ECO:0000256" key="8">
    <source>
        <dbReference type="SAM" id="Phobius"/>
    </source>
</evidence>
<dbReference type="AlphaFoldDB" id="E7GEZ7"/>
<keyword evidence="2" id="KW-1003">Cell membrane</keyword>
<protein>
    <recommendedName>
        <fullName evidence="9">POTRA domain-containing protein</fullName>
    </recommendedName>
</protein>
<dbReference type="PANTHER" id="PTHR37820:SF1">
    <property type="entry name" value="CELL DIVISION PROTEIN FTSQ"/>
    <property type="match status" value="1"/>
</dbReference>
<dbReference type="PANTHER" id="PTHR37820">
    <property type="entry name" value="CELL DIVISION PROTEIN DIVIB"/>
    <property type="match status" value="1"/>
</dbReference>
<evidence type="ECO:0000256" key="3">
    <source>
        <dbReference type="ARBA" id="ARBA00022618"/>
    </source>
</evidence>
<keyword evidence="7" id="KW-0131">Cell cycle</keyword>
<comment type="caution">
    <text evidence="10">The sequence shown here is derived from an EMBL/GenBank/DDBJ whole genome shotgun (WGS) entry which is preliminary data.</text>
</comment>
<dbReference type="Gene3D" id="3.10.20.310">
    <property type="entry name" value="membrane protein fhac"/>
    <property type="match status" value="1"/>
</dbReference>
<organism evidence="10 11">
    <name type="scientific">Coprobacillus cateniformis</name>
    <dbReference type="NCBI Taxonomy" id="100884"/>
    <lineage>
        <taxon>Bacteria</taxon>
        <taxon>Bacillati</taxon>
        <taxon>Bacillota</taxon>
        <taxon>Erysipelotrichia</taxon>
        <taxon>Erysipelotrichales</taxon>
        <taxon>Coprobacillaceae</taxon>
        <taxon>Coprobacillus</taxon>
    </lineage>
</organism>
<dbReference type="Pfam" id="PF08478">
    <property type="entry name" value="POTRA_1"/>
    <property type="match status" value="1"/>
</dbReference>
<evidence type="ECO:0000256" key="4">
    <source>
        <dbReference type="ARBA" id="ARBA00022692"/>
    </source>
</evidence>
<keyword evidence="3" id="KW-0132">Cell division</keyword>
<evidence type="ECO:0000256" key="5">
    <source>
        <dbReference type="ARBA" id="ARBA00022989"/>
    </source>
</evidence>